<keyword evidence="2" id="KW-0175">Coiled coil</keyword>
<proteinExistence type="inferred from homology"/>
<dbReference type="STRING" id="947033.Lste_1751"/>
<dbReference type="GO" id="GO:0003677">
    <property type="term" value="F:DNA binding"/>
    <property type="evidence" value="ECO:0007669"/>
    <property type="project" value="InterPro"/>
</dbReference>
<evidence type="ECO:0000256" key="2">
    <source>
        <dbReference type="SAM" id="Coils"/>
    </source>
</evidence>
<dbReference type="GO" id="GO:0004803">
    <property type="term" value="F:transposase activity"/>
    <property type="evidence" value="ECO:0007669"/>
    <property type="project" value="InterPro"/>
</dbReference>
<dbReference type="PATRIC" id="fig|947033.5.peg.1850"/>
<dbReference type="Gene3D" id="1.10.10.60">
    <property type="entry name" value="Homeodomain-like"/>
    <property type="match status" value="1"/>
</dbReference>
<keyword evidence="4" id="KW-1185">Reference proteome</keyword>
<name>A0A0W0ZHH9_9GAMM</name>
<dbReference type="InterPro" id="IPR002514">
    <property type="entry name" value="Transposase_8"/>
</dbReference>
<dbReference type="AlphaFoldDB" id="A0A0W0ZHH9"/>
<comment type="caution">
    <text evidence="3">The sequence shown here is derived from an EMBL/GenBank/DDBJ whole genome shotgun (WGS) entry which is preliminary data.</text>
</comment>
<evidence type="ECO:0000313" key="4">
    <source>
        <dbReference type="Proteomes" id="UP000054926"/>
    </source>
</evidence>
<organism evidence="3 4">
    <name type="scientific">Legionella steelei</name>
    <dbReference type="NCBI Taxonomy" id="947033"/>
    <lineage>
        <taxon>Bacteria</taxon>
        <taxon>Pseudomonadati</taxon>
        <taxon>Pseudomonadota</taxon>
        <taxon>Gammaproteobacteria</taxon>
        <taxon>Legionellales</taxon>
        <taxon>Legionellaceae</taxon>
        <taxon>Legionella</taxon>
    </lineage>
</organism>
<accession>A0A0W0ZHH9</accession>
<dbReference type="EMBL" id="LNYY01000019">
    <property type="protein sequence ID" value="KTD68593.1"/>
    <property type="molecule type" value="Genomic_DNA"/>
</dbReference>
<reference evidence="3 4" key="1">
    <citation type="submission" date="2015-11" db="EMBL/GenBank/DDBJ databases">
        <title>Genomic analysis of 38 Legionella species identifies large and diverse effector repertoires.</title>
        <authorList>
            <person name="Burstein D."/>
            <person name="Amaro F."/>
            <person name="Zusman T."/>
            <person name="Lifshitz Z."/>
            <person name="Cohen O."/>
            <person name="Gilbert J.A."/>
            <person name="Pupko T."/>
            <person name="Shuman H.A."/>
            <person name="Segal G."/>
        </authorList>
    </citation>
    <scope>NUCLEOTIDE SEQUENCE [LARGE SCALE GENOMIC DNA]</scope>
    <source>
        <strain evidence="3 4">IMVS3376</strain>
    </source>
</reference>
<dbReference type="OrthoDB" id="9810995at2"/>
<gene>
    <name evidence="3" type="ORF">Lste_1751</name>
</gene>
<protein>
    <submittedName>
        <fullName evidence="3">Transposase IS911</fullName>
    </submittedName>
</protein>
<dbReference type="GO" id="GO:0006313">
    <property type="term" value="P:DNA transposition"/>
    <property type="evidence" value="ECO:0007669"/>
    <property type="project" value="InterPro"/>
</dbReference>
<sequence>MHLTGESNADKKEIPPKFKPDGISLVLEQGYGVTKAANNLGIAQARLSRWIKEHKEQDGQAFRGNGKLTAEQLEIRRLQEENKRLKIEKKILKKSAVFFPAI</sequence>
<dbReference type="Proteomes" id="UP000054926">
    <property type="component" value="Unassembled WGS sequence"/>
</dbReference>
<dbReference type="Pfam" id="PF01527">
    <property type="entry name" value="HTH_Tnp_1"/>
    <property type="match status" value="1"/>
</dbReference>
<dbReference type="SUPFAM" id="SSF46689">
    <property type="entry name" value="Homeodomain-like"/>
    <property type="match status" value="1"/>
</dbReference>
<evidence type="ECO:0000313" key="3">
    <source>
        <dbReference type="EMBL" id="KTD68593.1"/>
    </source>
</evidence>
<feature type="coiled-coil region" evidence="2">
    <location>
        <begin position="68"/>
        <end position="95"/>
    </location>
</feature>
<comment type="similarity">
    <text evidence="1">Belongs to the transposase 8 family.</text>
</comment>
<evidence type="ECO:0000256" key="1">
    <source>
        <dbReference type="ARBA" id="ARBA00009964"/>
    </source>
</evidence>
<dbReference type="InterPro" id="IPR009057">
    <property type="entry name" value="Homeodomain-like_sf"/>
</dbReference>